<evidence type="ECO:0000313" key="3">
    <source>
        <dbReference type="Proteomes" id="UP000335636"/>
    </source>
</evidence>
<proteinExistence type="predicted"/>
<keyword evidence="3" id="KW-1185">Reference proteome</keyword>
<feature type="region of interest" description="Disordered" evidence="1">
    <location>
        <begin position="435"/>
        <end position="465"/>
    </location>
</feature>
<sequence length="773" mass="85330">MSHCPLGRLDCQGNCLLSTLGSRASLVIPPCQRSRYATYFDVAVLRCLLQPHWSEEGTQWSLMYYLQRLRHMLEEKPEKAPEPDIPLLPRPRSSSMVAAAPSLVNTHKTQDLTMKCNEEEKSLSPEAFSKVSLTNLRRSAVPDLSSDLGMNIFKKFKSRKEDRERKGSIPFHHTGKRRPRRMGVPFLLHEDHLDVSPTRSTFSFGSFSGLGEDRRGIEKGGWPTTILGDHKRPFEIGADLIIGSSINHIDLDYTPGKLTRRGSSDAATEMESLSARHSHSHHTLVSDLPDPSNSHGENTVKEVRSQISTITVATFNTTLASFNVGYADFFNEHMRKLCNQVPIPEMPHEPLACANLPRSLTDSCINYSYLEDTEHIDGTNNFVHKNGMLDLSVVLKAVYLVLNHDISSRICDVALNIVECLLQLGVVPCVEKNRKKSENKENETVEKRPSEGTFQFKGVSGSSTCGFGGPSISGAGDGGGEEGGGGDGGGGGVKSLGCAYGCGEGHRGISGDRLRHQVFRENAQHCLTKLYKLDKMQFRQTMRDYVNKDSLNNVVDFLHALLGFCMEPVTDNKAGFGNNFTTVDNKSSAQNVEGIIVSAMFKSLITRCASTTHELHSPENLIDVFSLFISKVVVSGEIVARSEAGSIVDKGQVSSAPEECRSFMSGRPSQTPEHDEQMQGGNLGRKDFWRKMFKSQSAASDTSSQSEQDTSECTTAHSGNTSDRRARSRSRRISLRKKLKLPIDGVEDLLDISSVDRLSFIRQSSKVNRTLLV</sequence>
<organism evidence="2 3">
    <name type="scientific">Marmota monax</name>
    <name type="common">Woodchuck</name>
    <dbReference type="NCBI Taxonomy" id="9995"/>
    <lineage>
        <taxon>Eukaryota</taxon>
        <taxon>Metazoa</taxon>
        <taxon>Chordata</taxon>
        <taxon>Craniata</taxon>
        <taxon>Vertebrata</taxon>
        <taxon>Euteleostomi</taxon>
        <taxon>Mammalia</taxon>
        <taxon>Eutheria</taxon>
        <taxon>Euarchontoglires</taxon>
        <taxon>Glires</taxon>
        <taxon>Rodentia</taxon>
        <taxon>Sciuromorpha</taxon>
        <taxon>Sciuridae</taxon>
        <taxon>Xerinae</taxon>
        <taxon>Marmotini</taxon>
        <taxon>Marmota</taxon>
    </lineage>
</organism>
<dbReference type="GO" id="GO:0034703">
    <property type="term" value="C:cation channel complex"/>
    <property type="evidence" value="ECO:0007669"/>
    <property type="project" value="TreeGrafter"/>
</dbReference>
<feature type="region of interest" description="Disordered" evidence="1">
    <location>
        <begin position="697"/>
        <end position="731"/>
    </location>
</feature>
<dbReference type="AlphaFoldDB" id="A0A5E4C301"/>
<dbReference type="PANTHER" id="PTHR31781">
    <property type="entry name" value="UNC80"/>
    <property type="match status" value="1"/>
</dbReference>
<feature type="region of interest" description="Disordered" evidence="1">
    <location>
        <begin position="650"/>
        <end position="682"/>
    </location>
</feature>
<gene>
    <name evidence="2" type="ORF">MONAX_5E023782</name>
</gene>
<dbReference type="GO" id="GO:0055080">
    <property type="term" value="P:monoatomic cation homeostasis"/>
    <property type="evidence" value="ECO:0007669"/>
    <property type="project" value="TreeGrafter"/>
</dbReference>
<feature type="region of interest" description="Disordered" evidence="1">
    <location>
        <begin position="260"/>
        <end position="298"/>
    </location>
</feature>
<dbReference type="GO" id="GO:0030424">
    <property type="term" value="C:axon"/>
    <property type="evidence" value="ECO:0007669"/>
    <property type="project" value="TreeGrafter"/>
</dbReference>
<accession>A0A5E4C301</accession>
<feature type="compositionally biased region" description="Basic and acidic residues" evidence="1">
    <location>
        <begin position="436"/>
        <end position="450"/>
    </location>
</feature>
<evidence type="ECO:0000256" key="1">
    <source>
        <dbReference type="SAM" id="MobiDB-lite"/>
    </source>
</evidence>
<comment type="caution">
    <text evidence="2">The sequence shown here is derived from an EMBL/GenBank/DDBJ whole genome shotgun (WGS) entry which is preliminary data.</text>
</comment>
<evidence type="ECO:0000313" key="2">
    <source>
        <dbReference type="EMBL" id="VTJ75441.1"/>
    </source>
</evidence>
<dbReference type="EMBL" id="CABDUW010000802">
    <property type="protein sequence ID" value="VTJ75441.1"/>
    <property type="molecule type" value="Genomic_DNA"/>
</dbReference>
<protein>
    <submittedName>
        <fullName evidence="2">Uncharacterized protein</fullName>
    </submittedName>
</protein>
<feature type="compositionally biased region" description="Low complexity" evidence="1">
    <location>
        <begin position="697"/>
        <end position="712"/>
    </location>
</feature>
<name>A0A5E4C301_MARMO</name>
<dbReference type="GO" id="GO:0005261">
    <property type="term" value="F:monoatomic cation channel activity"/>
    <property type="evidence" value="ECO:0007669"/>
    <property type="project" value="TreeGrafter"/>
</dbReference>
<dbReference type="Proteomes" id="UP000335636">
    <property type="component" value="Unassembled WGS sequence"/>
</dbReference>
<dbReference type="PANTHER" id="PTHR31781:SF1">
    <property type="entry name" value="PROTEIN UNC-80 HOMOLOG"/>
    <property type="match status" value="1"/>
</dbReference>
<reference evidence="2" key="1">
    <citation type="submission" date="2019-04" db="EMBL/GenBank/DDBJ databases">
        <authorList>
            <person name="Alioto T."/>
            <person name="Alioto T."/>
        </authorList>
    </citation>
    <scope>NUCLEOTIDE SEQUENCE [LARGE SCALE GENOMIC DNA]</scope>
</reference>
<feature type="region of interest" description="Disordered" evidence="1">
    <location>
        <begin position="159"/>
        <end position="178"/>
    </location>
</feature>